<dbReference type="InterPro" id="IPR016186">
    <property type="entry name" value="C-type_lectin-like/link_sf"/>
</dbReference>
<dbReference type="InterPro" id="IPR016187">
    <property type="entry name" value="CTDL_fold"/>
</dbReference>
<name>A0A401PWD8_SCYTO</name>
<accession>A0A401PWD8</accession>
<comment type="caution">
    <text evidence="2">The sequence shown here is derived from an EMBL/GenBank/DDBJ whole genome shotgun (WGS) entry which is preliminary data.</text>
</comment>
<keyword evidence="3" id="KW-1185">Reference proteome</keyword>
<protein>
    <recommendedName>
        <fullName evidence="1">Collagenase NC10/endostatin domain-containing protein</fullName>
    </recommendedName>
</protein>
<dbReference type="Proteomes" id="UP000288216">
    <property type="component" value="Unassembled WGS sequence"/>
</dbReference>
<proteinExistence type="predicted"/>
<reference evidence="2 3" key="1">
    <citation type="journal article" date="2018" name="Nat. Ecol. Evol.">
        <title>Shark genomes provide insights into elasmobranch evolution and the origin of vertebrates.</title>
        <authorList>
            <person name="Hara Y"/>
            <person name="Yamaguchi K"/>
            <person name="Onimaru K"/>
            <person name="Kadota M"/>
            <person name="Koyanagi M"/>
            <person name="Keeley SD"/>
            <person name="Tatsumi K"/>
            <person name="Tanaka K"/>
            <person name="Motone F"/>
            <person name="Kageyama Y"/>
            <person name="Nozu R"/>
            <person name="Adachi N"/>
            <person name="Nishimura O"/>
            <person name="Nakagawa R"/>
            <person name="Tanegashima C"/>
            <person name="Kiyatake I"/>
            <person name="Matsumoto R"/>
            <person name="Murakumo K"/>
            <person name="Nishida K"/>
            <person name="Terakita A"/>
            <person name="Kuratani S"/>
            <person name="Sato K"/>
            <person name="Hyodo S Kuraku.S."/>
        </authorList>
    </citation>
    <scope>NUCLEOTIDE SEQUENCE [LARGE SCALE GENOMIC DNA]</scope>
</reference>
<dbReference type="Pfam" id="PF06482">
    <property type="entry name" value="Endostatin"/>
    <property type="match status" value="1"/>
</dbReference>
<dbReference type="STRING" id="75743.A0A401PWD8"/>
<dbReference type="OMA" id="IEATSHI"/>
<feature type="non-terminal residue" evidence="2">
    <location>
        <position position="1"/>
    </location>
</feature>
<dbReference type="Gene3D" id="3.10.100.10">
    <property type="entry name" value="Mannose-Binding Protein A, subunit A"/>
    <property type="match status" value="1"/>
</dbReference>
<dbReference type="InterPro" id="IPR010515">
    <property type="entry name" value="Collagenase_NC10/endostatin"/>
</dbReference>
<organism evidence="2 3">
    <name type="scientific">Scyliorhinus torazame</name>
    <name type="common">Cloudy catshark</name>
    <name type="synonym">Catulus torazame</name>
    <dbReference type="NCBI Taxonomy" id="75743"/>
    <lineage>
        <taxon>Eukaryota</taxon>
        <taxon>Metazoa</taxon>
        <taxon>Chordata</taxon>
        <taxon>Craniata</taxon>
        <taxon>Vertebrata</taxon>
        <taxon>Chondrichthyes</taxon>
        <taxon>Elasmobranchii</taxon>
        <taxon>Galeomorphii</taxon>
        <taxon>Galeoidea</taxon>
        <taxon>Carcharhiniformes</taxon>
        <taxon>Scyliorhinidae</taxon>
        <taxon>Scyliorhinus</taxon>
    </lineage>
</organism>
<evidence type="ECO:0000259" key="1">
    <source>
        <dbReference type="Pfam" id="PF06482"/>
    </source>
</evidence>
<evidence type="ECO:0000313" key="3">
    <source>
        <dbReference type="Proteomes" id="UP000288216"/>
    </source>
</evidence>
<gene>
    <name evidence="2" type="ORF">scyTo_0019994</name>
</gene>
<dbReference type="EMBL" id="BFAA01015510">
    <property type="protein sequence ID" value="GCB77439.1"/>
    <property type="molecule type" value="Genomic_DNA"/>
</dbReference>
<dbReference type="AlphaFoldDB" id="A0A401PWD8"/>
<sequence>GEVLFDSWESIFKSHATFNRDTPIYSFDGQNIMKDSSWPHKIIWHGSSERGGRVTTNYCGAWRTTDMTLTGNASPLVRGKLLDQHSYNCANNFIVLCIENSYFHDHRRRK</sequence>
<feature type="domain" description="Collagenase NC10/endostatin" evidence="1">
    <location>
        <begin position="2"/>
        <end position="102"/>
    </location>
</feature>
<dbReference type="OrthoDB" id="5983381at2759"/>
<evidence type="ECO:0000313" key="2">
    <source>
        <dbReference type="EMBL" id="GCB77439.1"/>
    </source>
</evidence>
<dbReference type="SUPFAM" id="SSF56436">
    <property type="entry name" value="C-type lectin-like"/>
    <property type="match status" value="1"/>
</dbReference>